<dbReference type="EMBL" id="SJPR01000009">
    <property type="protein sequence ID" value="TWT92923.1"/>
    <property type="molecule type" value="Genomic_DNA"/>
</dbReference>
<dbReference type="Gene3D" id="2.60.120.200">
    <property type="match status" value="1"/>
</dbReference>
<reference evidence="1 2" key="1">
    <citation type="submission" date="2019-02" db="EMBL/GenBank/DDBJ databases">
        <title>Deep-cultivation of Planctomycetes and their phenomic and genomic characterization uncovers novel biology.</title>
        <authorList>
            <person name="Wiegand S."/>
            <person name="Jogler M."/>
            <person name="Boedeker C."/>
            <person name="Pinto D."/>
            <person name="Vollmers J."/>
            <person name="Rivas-Marin E."/>
            <person name="Kohn T."/>
            <person name="Peeters S.H."/>
            <person name="Heuer A."/>
            <person name="Rast P."/>
            <person name="Oberbeckmann S."/>
            <person name="Bunk B."/>
            <person name="Jeske O."/>
            <person name="Meyerdierks A."/>
            <person name="Storesund J.E."/>
            <person name="Kallscheuer N."/>
            <person name="Luecker S."/>
            <person name="Lage O.M."/>
            <person name="Pohl T."/>
            <person name="Merkel B.J."/>
            <person name="Hornburger P."/>
            <person name="Mueller R.-W."/>
            <person name="Bruemmer F."/>
            <person name="Labrenz M."/>
            <person name="Spormann A.M."/>
            <person name="Op Den Camp H."/>
            <person name="Overmann J."/>
            <person name="Amann R."/>
            <person name="Jetten M.S.M."/>
            <person name="Mascher T."/>
            <person name="Medema M.H."/>
            <person name="Devos D.P."/>
            <person name="Kaster A.-K."/>
            <person name="Ovreas L."/>
            <person name="Rohde M."/>
            <person name="Galperin M.Y."/>
            <person name="Jogler C."/>
        </authorList>
    </citation>
    <scope>NUCLEOTIDE SEQUENCE [LARGE SCALE GENOMIC DNA]</scope>
    <source>
        <strain evidence="1 2">Pla108</strain>
    </source>
</reference>
<accession>A0A5C6A3E7</accession>
<dbReference type="SUPFAM" id="SSF49899">
    <property type="entry name" value="Concanavalin A-like lectins/glucanases"/>
    <property type="match status" value="1"/>
</dbReference>
<dbReference type="InterPro" id="IPR013320">
    <property type="entry name" value="ConA-like_dom_sf"/>
</dbReference>
<comment type="caution">
    <text evidence="1">The sequence shown here is derived from an EMBL/GenBank/DDBJ whole genome shotgun (WGS) entry which is preliminary data.</text>
</comment>
<name>A0A5C6A3E7_9BACT</name>
<proteinExistence type="predicted"/>
<evidence type="ECO:0000313" key="1">
    <source>
        <dbReference type="EMBL" id="TWT92923.1"/>
    </source>
</evidence>
<keyword evidence="2" id="KW-1185">Reference proteome</keyword>
<dbReference type="Proteomes" id="UP000317421">
    <property type="component" value="Unassembled WGS sequence"/>
</dbReference>
<protein>
    <submittedName>
        <fullName evidence="1">Uncharacterized protein</fullName>
    </submittedName>
</protein>
<gene>
    <name evidence="1" type="ORF">Pla108_40630</name>
</gene>
<organism evidence="1 2">
    <name type="scientific">Botrimarina colliarenosi</name>
    <dbReference type="NCBI Taxonomy" id="2528001"/>
    <lineage>
        <taxon>Bacteria</taxon>
        <taxon>Pseudomonadati</taxon>
        <taxon>Planctomycetota</taxon>
        <taxon>Planctomycetia</taxon>
        <taxon>Pirellulales</taxon>
        <taxon>Lacipirellulaceae</taxon>
        <taxon>Botrimarina</taxon>
    </lineage>
</organism>
<dbReference type="Pfam" id="PF13385">
    <property type="entry name" value="Laminin_G_3"/>
    <property type="match status" value="1"/>
</dbReference>
<dbReference type="OrthoDB" id="265509at2"/>
<evidence type="ECO:0000313" key="2">
    <source>
        <dbReference type="Proteomes" id="UP000317421"/>
    </source>
</evidence>
<dbReference type="AlphaFoldDB" id="A0A5C6A3E7"/>
<sequence length="441" mass="46512">MHQQPMSKLSLPVMLGAFVVSGVLLPCDDAEGAYTLDRWYQMGDDFLFSGGGNAENASNGALVGSGNSQTGVGGGPATYDSAATNNDTFQPLAAFGATGLPTYAQYGVGGNPAAPVPGAASMNQFGIRFDGIDDYLAAVNLNDPSVAAPGSLVSYSTIDRGMQLWVMPTNLDGVAEYVIDDADQHGFNITTAGAWIAETREDRITTNVPVQPNTWAHVMLVHDSVGLQASVMYVNGLAISSQLPLYDSTSPVNLLVGANAEVDTGETQDPNLQTPPAFFSGLIDEIELFVTDDGALYGQFDYARDNGYFTDVFLPAQSGYGFTLNASTGHNSQQWVAGDIDFDGDFDQTDINTFITGWLSKKDDLPGSGPQVGDYLSLALGDLDLDGDTDASDWVVLRGLAAASTSHLTVPPIASVPKPVTVCPALLGCALTPLRRRRTIR</sequence>